<feature type="transmembrane region" description="Helical" evidence="1">
    <location>
        <begin position="509"/>
        <end position="530"/>
    </location>
</feature>
<reference evidence="3 4" key="2">
    <citation type="journal article" date="2011" name="Stand. Genomic Sci.">
        <title>Complete genome sequence of Ferroglobus placidus AEDII12DO.</title>
        <authorList>
            <person name="Anderson I."/>
            <person name="Risso C."/>
            <person name="Holmes D."/>
            <person name="Lucas S."/>
            <person name="Copeland A."/>
            <person name="Lapidus A."/>
            <person name="Cheng J.F."/>
            <person name="Bruce D."/>
            <person name="Goodwin L."/>
            <person name="Pitluck S."/>
            <person name="Saunders E."/>
            <person name="Brettin T."/>
            <person name="Detter J.C."/>
            <person name="Han C."/>
            <person name="Tapia R."/>
            <person name="Larimer F."/>
            <person name="Land M."/>
            <person name="Hauser L."/>
            <person name="Woyke T."/>
            <person name="Lovley D."/>
            <person name="Kyrpides N."/>
            <person name="Ivanova N."/>
        </authorList>
    </citation>
    <scope>NUCLEOTIDE SEQUENCE [LARGE SCALE GENOMIC DNA]</scope>
    <source>
        <strain evidence="4">DSM 10642 / AEDII12DO</strain>
    </source>
</reference>
<keyword evidence="3" id="KW-0560">Oxidoreductase</keyword>
<feature type="transmembrane region" description="Helical" evidence="1">
    <location>
        <begin position="55"/>
        <end position="78"/>
    </location>
</feature>
<feature type="transmembrane region" description="Helical" evidence="1">
    <location>
        <begin position="383"/>
        <end position="409"/>
    </location>
</feature>
<dbReference type="EC" id="1.7.2.5" evidence="3"/>
<reference evidence="4" key="1">
    <citation type="submission" date="2010-02" db="EMBL/GenBank/DDBJ databases">
        <title>Complete sequence of Ferroglobus placidus DSM 10642.</title>
        <authorList>
            <consortium name="US DOE Joint Genome Institute"/>
            <person name="Lucas S."/>
            <person name="Copeland A."/>
            <person name="Lapidus A."/>
            <person name="Cheng J.-F."/>
            <person name="Bruce D."/>
            <person name="Goodwin L."/>
            <person name="Pitluck S."/>
            <person name="Saunders E."/>
            <person name="Brettin T."/>
            <person name="Detter J.C."/>
            <person name="Han C."/>
            <person name="Tapia R."/>
            <person name="Larimer F."/>
            <person name="Land M."/>
            <person name="Hauser L."/>
            <person name="Kyrpides N."/>
            <person name="Ivanova N."/>
            <person name="Holmes D."/>
            <person name="Lovley D."/>
            <person name="Kyrpides N."/>
            <person name="Anderson I.J."/>
            <person name="Woyke T."/>
        </authorList>
    </citation>
    <scope>NUCLEOTIDE SEQUENCE [LARGE SCALE GENOMIC DNA]</scope>
    <source>
        <strain evidence="4">DSM 10642 / AEDII12DO</strain>
    </source>
</reference>
<feature type="transmembrane region" description="Helical" evidence="1">
    <location>
        <begin position="236"/>
        <end position="258"/>
    </location>
</feature>
<feature type="domain" description="Cytochrome oxidase subunit I profile" evidence="2">
    <location>
        <begin position="1"/>
        <end position="389"/>
    </location>
</feature>
<dbReference type="GO" id="GO:0004129">
    <property type="term" value="F:cytochrome-c oxidase activity"/>
    <property type="evidence" value="ECO:0007669"/>
    <property type="project" value="InterPro"/>
</dbReference>
<evidence type="ECO:0000256" key="1">
    <source>
        <dbReference type="SAM" id="Phobius"/>
    </source>
</evidence>
<keyword evidence="1" id="KW-1133">Transmembrane helix</keyword>
<dbReference type="SUPFAM" id="SSF81442">
    <property type="entry name" value="Cytochrome c oxidase subunit I-like"/>
    <property type="match status" value="1"/>
</dbReference>
<dbReference type="InterPro" id="IPR000883">
    <property type="entry name" value="Cyt_C_Oxase_1"/>
</dbReference>
<evidence type="ECO:0000259" key="2">
    <source>
        <dbReference type="PROSITE" id="PS50855"/>
    </source>
</evidence>
<dbReference type="PaxDb" id="589924-Ferp_1340"/>
<dbReference type="RefSeq" id="WP_012965835.1">
    <property type="nucleotide sequence ID" value="NC_013849.1"/>
</dbReference>
<keyword evidence="1" id="KW-0812">Transmembrane</keyword>
<dbReference type="EMBL" id="CP001899">
    <property type="protein sequence ID" value="ADC65492.1"/>
    <property type="molecule type" value="Genomic_DNA"/>
</dbReference>
<evidence type="ECO:0000313" key="3">
    <source>
        <dbReference type="EMBL" id="ADC65492.1"/>
    </source>
</evidence>
<dbReference type="PANTHER" id="PTHR10422:SF38">
    <property type="entry name" value="CYTOCHROME B SUBUNIT OF NITRIC OXIDE REDUCTASE"/>
    <property type="match status" value="1"/>
</dbReference>
<feature type="transmembrane region" description="Helical" evidence="1">
    <location>
        <begin position="90"/>
        <end position="118"/>
    </location>
</feature>
<organism evidence="3 4">
    <name type="scientific">Ferroglobus placidus (strain DSM 10642 / AEDII12DO)</name>
    <dbReference type="NCBI Taxonomy" id="589924"/>
    <lineage>
        <taxon>Archaea</taxon>
        <taxon>Methanobacteriati</taxon>
        <taxon>Methanobacteriota</taxon>
        <taxon>Archaeoglobi</taxon>
        <taxon>Archaeoglobales</taxon>
        <taxon>Archaeoglobaceae</taxon>
        <taxon>Ferroglobus</taxon>
    </lineage>
</organism>
<dbReference type="PROSITE" id="PS50855">
    <property type="entry name" value="COX1"/>
    <property type="match status" value="1"/>
</dbReference>
<proteinExistence type="predicted"/>
<feature type="transmembrane region" description="Helical" evidence="1">
    <location>
        <begin position="304"/>
        <end position="323"/>
    </location>
</feature>
<dbReference type="GO" id="GO:0020037">
    <property type="term" value="F:heme binding"/>
    <property type="evidence" value="ECO:0007669"/>
    <property type="project" value="InterPro"/>
</dbReference>
<feature type="transmembrane region" description="Helical" evidence="1">
    <location>
        <begin position="421"/>
        <end position="443"/>
    </location>
</feature>
<dbReference type="PANTHER" id="PTHR10422">
    <property type="entry name" value="CYTOCHROME C OXIDASE SUBUNIT 1"/>
    <property type="match status" value="1"/>
</dbReference>
<name>D3RYC9_FERPA</name>
<dbReference type="GeneID" id="8778856"/>
<dbReference type="Proteomes" id="UP000002613">
    <property type="component" value="Chromosome"/>
</dbReference>
<feature type="transmembrane region" description="Helical" evidence="1">
    <location>
        <begin position="343"/>
        <end position="363"/>
    </location>
</feature>
<dbReference type="HOGENOM" id="CLU_021582_1_0_2"/>
<dbReference type="Gene3D" id="1.20.210.10">
    <property type="entry name" value="Cytochrome c oxidase-like, subunit I domain"/>
    <property type="match status" value="1"/>
</dbReference>
<feature type="transmembrane region" description="Helical" evidence="1">
    <location>
        <begin position="163"/>
        <end position="182"/>
    </location>
</feature>
<feature type="transmembrane region" description="Helical" evidence="1">
    <location>
        <begin position="202"/>
        <end position="224"/>
    </location>
</feature>
<dbReference type="KEGG" id="fpl:Ferp_1340"/>
<feature type="transmembrane region" description="Helical" evidence="1">
    <location>
        <begin position="9"/>
        <end position="35"/>
    </location>
</feature>
<dbReference type="AlphaFoldDB" id="D3RYC9"/>
<feature type="transmembrane region" description="Helical" evidence="1">
    <location>
        <begin position="264"/>
        <end position="283"/>
    </location>
</feature>
<evidence type="ECO:0000313" key="4">
    <source>
        <dbReference type="Proteomes" id="UP000002613"/>
    </source>
</evidence>
<dbReference type="STRING" id="589924.Ferp_1340"/>
<dbReference type="GO" id="GO:0009060">
    <property type="term" value="P:aerobic respiration"/>
    <property type="evidence" value="ECO:0007669"/>
    <property type="project" value="InterPro"/>
</dbReference>
<accession>D3RYC9</accession>
<dbReference type="Pfam" id="PF00115">
    <property type="entry name" value="COX1"/>
    <property type="match status" value="1"/>
</dbReference>
<dbReference type="eggNOG" id="arCOG04703">
    <property type="taxonomic scope" value="Archaea"/>
</dbReference>
<gene>
    <name evidence="3" type="ordered locus">Ferp_1340</name>
</gene>
<dbReference type="InterPro" id="IPR023616">
    <property type="entry name" value="Cyt_c_oxase-like_su1_dom"/>
</dbReference>
<keyword evidence="4" id="KW-1185">Reference proteome</keyword>
<dbReference type="GO" id="GO:0016966">
    <property type="term" value="F:nitric oxide reductase activity"/>
    <property type="evidence" value="ECO:0007669"/>
    <property type="project" value="UniProtKB-EC"/>
</dbReference>
<feature type="transmembrane region" description="Helical" evidence="1">
    <location>
        <begin position="138"/>
        <end position="156"/>
    </location>
</feature>
<dbReference type="OrthoDB" id="234602at2157"/>
<protein>
    <submittedName>
        <fullName evidence="3">Nitric-oxide reductase</fullName>
        <ecNumber evidence="3">1.7.2.5</ecNumber>
    </submittedName>
</protein>
<keyword evidence="1" id="KW-0472">Membrane</keyword>
<feature type="transmembrane region" description="Helical" evidence="1">
    <location>
        <begin position="476"/>
        <end position="497"/>
    </location>
</feature>
<dbReference type="InterPro" id="IPR036927">
    <property type="entry name" value="Cyt_c_oxase-like_su1_sf"/>
</dbReference>
<sequence>MPEYRSQMLALPFAVVALVLFFVQLVAGGLLALYYLNPDLLSGIANFNLIRAYHINALILWLFSATFAAVFYLTPILAKRELWGQSLVKLLAVVLVLVVIGIFATLPLMQSGTNIWIANQPMLVEGKEYVEAGRLWDIFIFIGFIIVAVVVLKTLPSPKEWPLALWALVIGAAGTFILYIPGNLFFKSVVVSEYFRWWTVHYWVEGSLEVAYAGAIGLVLMLLIPDPRVKKVVDKYIFYDVILAATSGVIGQGHHYFWIGTPTFWILLGGVISVLEIVPLALMALESLRIAKELKQPFPNIPSLYFMVGILIFGFIGVSLLGLIQTWPWTNWWEHGTWVTPSHGHECMMAFAMGGIALLYLALPDLTGKPIDRTLVLWSKRAFWLMFIGQVILASTFGLAGTVQIYHYWILAEPWQKVLEARFPFVPGIVFGGAMVFLGYLHLAASMFRHLLMPVEGEEYKPAAVKKSFLTTFDHFPFLVVLAVFFALIGTTGLWSFSSSAVLEFGNLWIPFALSAIAYVGLGVLAVIMASKLARGIEYGHYIE</sequence>
<dbReference type="GO" id="GO:0016020">
    <property type="term" value="C:membrane"/>
    <property type="evidence" value="ECO:0007669"/>
    <property type="project" value="InterPro"/>
</dbReference>